<protein>
    <submittedName>
        <fullName evidence="2">Uncharacterized protein</fullName>
    </submittedName>
</protein>
<accession>A0AAW1NE18</accession>
<dbReference type="PANTHER" id="PTHR36334:SF1">
    <property type="entry name" value="PROTEIN, PUTATIVE (DUF2358)-RELATED"/>
    <property type="match status" value="1"/>
</dbReference>
<feature type="region of interest" description="Disordered" evidence="1">
    <location>
        <begin position="140"/>
        <end position="172"/>
    </location>
</feature>
<dbReference type="Proteomes" id="UP001465755">
    <property type="component" value="Unassembled WGS sequence"/>
</dbReference>
<dbReference type="AlphaFoldDB" id="A0AAW1NE18"/>
<evidence type="ECO:0000313" key="3">
    <source>
        <dbReference type="Proteomes" id="UP001465755"/>
    </source>
</evidence>
<gene>
    <name evidence="2" type="ORF">WJX73_010495</name>
</gene>
<dbReference type="PANTHER" id="PTHR36334">
    <property type="entry name" value="PROTEIN, PUTATIVE (DUF2358)-RELATED"/>
    <property type="match status" value="1"/>
</dbReference>
<sequence length="172" mass="19914">MRAMARDITRTKSWTWNFFAKSVKYSDAFRKFEGRDGYKRNLFASQCLKDPKVLVTRMRMIDKATGVISSRLRANLGIFPVDADFETTLVLDLITGSVLQHSESWDLRRMSFPAKLAFTATRAAWSATQYAQDLAARLKQMQQDDQDNNSRQNISRDPTDPTKFFQQEDPMR</sequence>
<feature type="non-terminal residue" evidence="2">
    <location>
        <position position="172"/>
    </location>
</feature>
<comment type="caution">
    <text evidence="2">The sequence shown here is derived from an EMBL/GenBank/DDBJ whole genome shotgun (WGS) entry which is preliminary data.</text>
</comment>
<keyword evidence="3" id="KW-1185">Reference proteome</keyword>
<evidence type="ECO:0000313" key="2">
    <source>
        <dbReference type="EMBL" id="KAK9785021.1"/>
    </source>
</evidence>
<organism evidence="2 3">
    <name type="scientific">Symbiochloris irregularis</name>
    <dbReference type="NCBI Taxonomy" id="706552"/>
    <lineage>
        <taxon>Eukaryota</taxon>
        <taxon>Viridiplantae</taxon>
        <taxon>Chlorophyta</taxon>
        <taxon>core chlorophytes</taxon>
        <taxon>Trebouxiophyceae</taxon>
        <taxon>Trebouxiales</taxon>
        <taxon>Trebouxiaceae</taxon>
        <taxon>Symbiochloris</taxon>
    </lineage>
</organism>
<dbReference type="EMBL" id="JALJOQ010000321">
    <property type="protein sequence ID" value="KAK9785021.1"/>
    <property type="molecule type" value="Genomic_DNA"/>
</dbReference>
<proteinExistence type="predicted"/>
<name>A0AAW1NE18_9CHLO</name>
<dbReference type="GO" id="GO:0009507">
    <property type="term" value="C:chloroplast"/>
    <property type="evidence" value="ECO:0007669"/>
    <property type="project" value="TreeGrafter"/>
</dbReference>
<evidence type="ECO:0000256" key="1">
    <source>
        <dbReference type="SAM" id="MobiDB-lite"/>
    </source>
</evidence>
<reference evidence="2 3" key="1">
    <citation type="journal article" date="2024" name="Nat. Commun.">
        <title>Phylogenomics reveals the evolutionary origins of lichenization in chlorophyte algae.</title>
        <authorList>
            <person name="Puginier C."/>
            <person name="Libourel C."/>
            <person name="Otte J."/>
            <person name="Skaloud P."/>
            <person name="Haon M."/>
            <person name="Grisel S."/>
            <person name="Petersen M."/>
            <person name="Berrin J.G."/>
            <person name="Delaux P.M."/>
            <person name="Dal Grande F."/>
            <person name="Keller J."/>
        </authorList>
    </citation>
    <scope>NUCLEOTIDE SEQUENCE [LARGE SCALE GENOMIC DNA]</scope>
    <source>
        <strain evidence="2 3">SAG 2036</strain>
    </source>
</reference>